<dbReference type="Proteomes" id="UP000704712">
    <property type="component" value="Unassembled WGS sequence"/>
</dbReference>
<evidence type="ECO:0000256" key="10">
    <source>
        <dbReference type="ARBA" id="ARBA00023002"/>
    </source>
</evidence>
<keyword evidence="15" id="KW-0472">Membrane</keyword>
<comment type="function">
    <text evidence="15">Iron-sulfur protein (IP) subunit of succinate dehydrogenase (SDH) that is involved in complex II of the mitochondrial electron transport chain and is responsible for transferring electrons from succinate to ubiquinone (coenzyme Q).</text>
</comment>
<accession>A0A8S9V3P4</accession>
<feature type="region of interest" description="Disordered" evidence="16">
    <location>
        <begin position="1"/>
        <end position="25"/>
    </location>
</feature>
<evidence type="ECO:0000256" key="16">
    <source>
        <dbReference type="SAM" id="MobiDB-lite"/>
    </source>
</evidence>
<evidence type="ECO:0000256" key="7">
    <source>
        <dbReference type="ARBA" id="ARBA00022714"/>
    </source>
</evidence>
<feature type="domain" description="4Fe-4S ferredoxin-type" evidence="18">
    <location>
        <begin position="255"/>
        <end position="285"/>
    </location>
</feature>
<keyword evidence="9" id="KW-0249">Electron transport</keyword>
<dbReference type="InterPro" id="IPR017896">
    <property type="entry name" value="4Fe4S_Fe-S-bd"/>
</dbReference>
<evidence type="ECO:0000256" key="9">
    <source>
        <dbReference type="ARBA" id="ARBA00022982"/>
    </source>
</evidence>
<reference evidence="19" key="1">
    <citation type="submission" date="2020-03" db="EMBL/GenBank/DDBJ databases">
        <title>Hybrid Assembly of Korean Phytophthora infestans isolates.</title>
        <authorList>
            <person name="Prokchorchik M."/>
            <person name="Lee Y."/>
            <person name="Seo J."/>
            <person name="Cho J.-H."/>
            <person name="Park Y.-E."/>
            <person name="Jang D.-C."/>
            <person name="Im J.-S."/>
            <person name="Choi J.-G."/>
            <person name="Park H.-J."/>
            <person name="Lee G.-B."/>
            <person name="Lee Y.-G."/>
            <person name="Hong S.-Y."/>
            <person name="Cho K."/>
            <person name="Sohn K.H."/>
        </authorList>
    </citation>
    <scope>NUCLEOTIDE SEQUENCE</scope>
    <source>
        <strain evidence="19">KR_2_A2</strain>
    </source>
</reference>
<evidence type="ECO:0000256" key="12">
    <source>
        <dbReference type="ARBA" id="ARBA00023014"/>
    </source>
</evidence>
<dbReference type="InterPro" id="IPR036010">
    <property type="entry name" value="2Fe-2S_ferredoxin-like_sf"/>
</dbReference>
<dbReference type="InterPro" id="IPR012675">
    <property type="entry name" value="Beta-grasp_dom_sf"/>
</dbReference>
<comment type="cofactor">
    <cofactor evidence="15">
        <name>[3Fe-4S] cluster</name>
        <dbReference type="ChEBI" id="CHEBI:21137"/>
    </cofactor>
    <text evidence="15">Binds 1 [3Fe-4S] cluster.</text>
</comment>
<dbReference type="FunFam" id="1.10.1060.10:FF:000001">
    <property type="entry name" value="Succinate dehydrogenase iron-sulfur subunit SdhB"/>
    <property type="match status" value="1"/>
</dbReference>
<evidence type="ECO:0000256" key="13">
    <source>
        <dbReference type="ARBA" id="ARBA00023291"/>
    </source>
</evidence>
<keyword evidence="12 15" id="KW-0411">Iron-sulfur</keyword>
<evidence type="ECO:0000256" key="1">
    <source>
        <dbReference type="ARBA" id="ARBA00004443"/>
    </source>
</evidence>
<organism evidence="19 20">
    <name type="scientific">Phytophthora infestans</name>
    <name type="common">Potato late blight agent</name>
    <name type="synonym">Botrytis infestans</name>
    <dbReference type="NCBI Taxonomy" id="4787"/>
    <lineage>
        <taxon>Eukaryota</taxon>
        <taxon>Sar</taxon>
        <taxon>Stramenopiles</taxon>
        <taxon>Oomycota</taxon>
        <taxon>Peronosporomycetes</taxon>
        <taxon>Peronosporales</taxon>
        <taxon>Peronosporaceae</taxon>
        <taxon>Phytophthora</taxon>
    </lineage>
</organism>
<evidence type="ECO:0000313" key="20">
    <source>
        <dbReference type="Proteomes" id="UP000704712"/>
    </source>
</evidence>
<protein>
    <recommendedName>
        <fullName evidence="15">Succinate dehydrogenase [ubiquinone] iron-sulfur subunit, mitochondrial</fullName>
        <ecNumber evidence="15">1.3.5.1</ecNumber>
    </recommendedName>
</protein>
<dbReference type="EC" id="1.3.5.1" evidence="15"/>
<proteinExistence type="inferred from homology"/>
<keyword evidence="10" id="KW-0560">Oxidoreductase</keyword>
<dbReference type="InterPro" id="IPR001041">
    <property type="entry name" value="2Fe-2S_ferredoxin-type"/>
</dbReference>
<evidence type="ECO:0000256" key="11">
    <source>
        <dbReference type="ARBA" id="ARBA00023004"/>
    </source>
</evidence>
<keyword evidence="7 15" id="KW-0001">2Fe-2S</keyword>
<dbReference type="Pfam" id="PF13085">
    <property type="entry name" value="Fer2_3"/>
    <property type="match status" value="1"/>
</dbReference>
<feature type="domain" description="2Fe-2S ferredoxin-type" evidence="17">
    <location>
        <begin position="124"/>
        <end position="211"/>
    </location>
</feature>
<dbReference type="PROSITE" id="PS51379">
    <property type="entry name" value="4FE4S_FER_2"/>
    <property type="match status" value="1"/>
</dbReference>
<dbReference type="PROSITE" id="PS51085">
    <property type="entry name" value="2FE2S_FER_2"/>
    <property type="match status" value="1"/>
</dbReference>
<keyword evidence="15" id="KW-0999">Mitochondrion inner membrane</keyword>
<dbReference type="GO" id="GO:0022904">
    <property type="term" value="P:respiratory electron transport chain"/>
    <property type="evidence" value="ECO:0007669"/>
    <property type="project" value="TreeGrafter"/>
</dbReference>
<keyword evidence="11 15" id="KW-0408">Iron</keyword>
<dbReference type="GO" id="GO:0051538">
    <property type="term" value="F:3 iron, 4 sulfur cluster binding"/>
    <property type="evidence" value="ECO:0007669"/>
    <property type="project" value="UniProtKB-KW"/>
</dbReference>
<dbReference type="SUPFAM" id="SSF54292">
    <property type="entry name" value="2Fe-2S ferredoxin-like"/>
    <property type="match status" value="1"/>
</dbReference>
<dbReference type="PANTHER" id="PTHR11921:SF29">
    <property type="entry name" value="SUCCINATE DEHYDROGENASE [UBIQUINONE] IRON-SULFUR SUBUNIT, MITOCHONDRIAL"/>
    <property type="match status" value="1"/>
</dbReference>
<dbReference type="PROSITE" id="PS00197">
    <property type="entry name" value="2FE2S_FER_1"/>
    <property type="match status" value="1"/>
</dbReference>
<keyword evidence="6" id="KW-0816">Tricarboxylic acid cycle</keyword>
<dbReference type="GO" id="GO:0006099">
    <property type="term" value="P:tricarboxylic acid cycle"/>
    <property type="evidence" value="ECO:0007669"/>
    <property type="project" value="UniProtKB-KW"/>
</dbReference>
<evidence type="ECO:0000256" key="8">
    <source>
        <dbReference type="ARBA" id="ARBA00022723"/>
    </source>
</evidence>
<dbReference type="GO" id="GO:0046872">
    <property type="term" value="F:metal ion binding"/>
    <property type="evidence" value="ECO:0007669"/>
    <property type="project" value="UniProtKB-KW"/>
</dbReference>
<dbReference type="Gene3D" id="3.10.20.30">
    <property type="match status" value="1"/>
</dbReference>
<keyword evidence="5 15" id="KW-0004">4Fe-4S</keyword>
<sequence length="357" mass="40512">MCRPSLDVAPRQRAEAARHVHQREDGGQYQAARHCLVQNVRHLAAGRHEVYVSIDGWHITGSFVLPTSTCQICSNGAIDENENMMLRAVGLKTSKTVSSRPLTVSTYSPDLKSVAEKPKAVKYFKIYRWNPETKEKPYQLTYPVDLNECGPMVLDALFKIKNEQDPTLAFRRSCREAICGSCAMNIDGGNTLACVSPIKKNNDVVRIYPLPHMFVVRDLVVDLSNFFDHYASIKPWLQSIKPKGVGVEHLQSFEDRKKLDGLYECILCACCSTACPSYWWAQDKYLGPAALLQAFRWIEDSRDDRTEERLRALDDAFKLYRCHTIMSCTHTCPKGLNPAQAIRKIMGRLNEMHSHSE</sequence>
<name>A0A8S9V3P4_PHYIN</name>
<comment type="cofactor">
    <cofactor evidence="15">
        <name>[2Fe-2S] cluster</name>
        <dbReference type="ChEBI" id="CHEBI:190135"/>
    </cofactor>
    <text evidence="15">Binds 1 [2Fe-2S] cluster.</text>
</comment>
<dbReference type="InterPro" id="IPR004489">
    <property type="entry name" value="Succ_DH/fum_Rdtase_Fe-S"/>
</dbReference>
<comment type="subcellular location">
    <subcellularLocation>
        <location evidence="1 15">Mitochondrion inner membrane</location>
        <topology evidence="1 15">Peripheral membrane protein</topology>
        <orientation evidence="1 15">Matrix side</orientation>
    </subcellularLocation>
</comment>
<dbReference type="InterPro" id="IPR009051">
    <property type="entry name" value="Helical_ferredxn"/>
</dbReference>
<dbReference type="Gene3D" id="1.10.1060.10">
    <property type="entry name" value="Alpha-helical ferredoxin"/>
    <property type="match status" value="1"/>
</dbReference>
<comment type="similarity">
    <text evidence="3 15">Belongs to the succinate dehydrogenase/fumarate reductase iron-sulfur protein family.</text>
</comment>
<evidence type="ECO:0000256" key="15">
    <source>
        <dbReference type="RuleBase" id="RU361237"/>
    </source>
</evidence>
<dbReference type="FunFam" id="3.10.20.30:FF:000007">
    <property type="entry name" value="Succinate dehydrogenase [ubiquinone] iron-sulfur subunit, mitochondrial"/>
    <property type="match status" value="1"/>
</dbReference>
<dbReference type="InterPro" id="IPR017900">
    <property type="entry name" value="4Fe4S_Fe_S_CS"/>
</dbReference>
<evidence type="ECO:0000313" key="19">
    <source>
        <dbReference type="EMBL" id="KAF4145829.1"/>
    </source>
</evidence>
<dbReference type="NCBIfam" id="TIGR00384">
    <property type="entry name" value="dhsB"/>
    <property type="match status" value="1"/>
</dbReference>
<dbReference type="SUPFAM" id="SSF46548">
    <property type="entry name" value="alpha-helical ferredoxin"/>
    <property type="match status" value="1"/>
</dbReference>
<evidence type="ECO:0000256" key="3">
    <source>
        <dbReference type="ARBA" id="ARBA00009433"/>
    </source>
</evidence>
<dbReference type="AlphaFoldDB" id="A0A8S9V3P4"/>
<dbReference type="Pfam" id="PF13534">
    <property type="entry name" value="Fer4_17"/>
    <property type="match status" value="1"/>
</dbReference>
<dbReference type="InterPro" id="IPR050573">
    <property type="entry name" value="SDH/FRD_Iron-Sulfur"/>
</dbReference>
<comment type="caution">
    <text evidence="19">The sequence shown here is derived from an EMBL/GenBank/DDBJ whole genome shotgun (WGS) entry which is preliminary data.</text>
</comment>
<keyword evidence="13 15" id="KW-0003">3Fe-4S</keyword>
<evidence type="ECO:0000256" key="6">
    <source>
        <dbReference type="ARBA" id="ARBA00022532"/>
    </source>
</evidence>
<dbReference type="NCBIfam" id="NF004616">
    <property type="entry name" value="PRK05950.1"/>
    <property type="match status" value="1"/>
</dbReference>
<keyword evidence="4" id="KW-0813">Transport</keyword>
<dbReference type="GO" id="GO:0005743">
    <property type="term" value="C:mitochondrial inner membrane"/>
    <property type="evidence" value="ECO:0007669"/>
    <property type="project" value="UniProtKB-SubCell"/>
</dbReference>
<dbReference type="GO" id="GO:0051537">
    <property type="term" value="F:2 iron, 2 sulfur cluster binding"/>
    <property type="evidence" value="ECO:0007669"/>
    <property type="project" value="UniProtKB-KW"/>
</dbReference>
<evidence type="ECO:0000256" key="4">
    <source>
        <dbReference type="ARBA" id="ARBA00022448"/>
    </source>
</evidence>
<comment type="catalytic activity">
    <reaction evidence="14">
        <text>a quinone + succinate = fumarate + a quinol</text>
        <dbReference type="Rhea" id="RHEA:40523"/>
        <dbReference type="ChEBI" id="CHEBI:24646"/>
        <dbReference type="ChEBI" id="CHEBI:29806"/>
        <dbReference type="ChEBI" id="CHEBI:30031"/>
        <dbReference type="ChEBI" id="CHEBI:132124"/>
        <dbReference type="EC" id="1.3.5.1"/>
    </reaction>
</comment>
<dbReference type="PROSITE" id="PS00198">
    <property type="entry name" value="4FE4S_FER_1"/>
    <property type="match status" value="1"/>
</dbReference>
<dbReference type="GO" id="GO:0008177">
    <property type="term" value="F:succinate dehydrogenase (quinone) activity"/>
    <property type="evidence" value="ECO:0007669"/>
    <property type="project" value="UniProtKB-EC"/>
</dbReference>
<feature type="compositionally biased region" description="Basic and acidic residues" evidence="16">
    <location>
        <begin position="10"/>
        <end position="25"/>
    </location>
</feature>
<keyword evidence="8 15" id="KW-0479">Metal-binding</keyword>
<evidence type="ECO:0000256" key="14">
    <source>
        <dbReference type="ARBA" id="ARBA00049220"/>
    </source>
</evidence>
<dbReference type="GO" id="GO:0009055">
    <property type="term" value="F:electron transfer activity"/>
    <property type="evidence" value="ECO:0007669"/>
    <property type="project" value="InterPro"/>
</dbReference>
<evidence type="ECO:0000256" key="5">
    <source>
        <dbReference type="ARBA" id="ARBA00022485"/>
    </source>
</evidence>
<comment type="pathway">
    <text evidence="2 15">Carbohydrate metabolism; tricarboxylic acid cycle; fumarate from succinate (eukaryal route): step 1/1.</text>
</comment>
<comment type="cofactor">
    <cofactor evidence="15">
        <name>[4Fe-4S] cluster</name>
        <dbReference type="ChEBI" id="CHEBI:49883"/>
    </cofactor>
    <text evidence="15">Binds 1 [4Fe-4S] cluster.</text>
</comment>
<dbReference type="InterPro" id="IPR006058">
    <property type="entry name" value="2Fe2S_fd_BS"/>
</dbReference>
<evidence type="ECO:0000259" key="17">
    <source>
        <dbReference type="PROSITE" id="PS51085"/>
    </source>
</evidence>
<keyword evidence="15" id="KW-0496">Mitochondrion</keyword>
<evidence type="ECO:0000256" key="2">
    <source>
        <dbReference type="ARBA" id="ARBA00004788"/>
    </source>
</evidence>
<dbReference type="EMBL" id="JAACNO010000688">
    <property type="protein sequence ID" value="KAF4145829.1"/>
    <property type="molecule type" value="Genomic_DNA"/>
</dbReference>
<dbReference type="PANTHER" id="PTHR11921">
    <property type="entry name" value="SUCCINATE DEHYDROGENASE IRON-SULFUR PROTEIN"/>
    <property type="match status" value="1"/>
</dbReference>
<evidence type="ECO:0000259" key="18">
    <source>
        <dbReference type="PROSITE" id="PS51379"/>
    </source>
</evidence>
<gene>
    <name evidence="19" type="ORF">GN958_ATG05013</name>
</gene>
<dbReference type="GO" id="GO:0051539">
    <property type="term" value="F:4 iron, 4 sulfur cluster binding"/>
    <property type="evidence" value="ECO:0007669"/>
    <property type="project" value="UniProtKB-KW"/>
</dbReference>
<dbReference type="InterPro" id="IPR025192">
    <property type="entry name" value="Succ_DH/fum_Rdtase_N"/>
</dbReference>